<feature type="transmembrane region" description="Helical" evidence="8">
    <location>
        <begin position="292"/>
        <end position="312"/>
    </location>
</feature>
<feature type="transmembrane region" description="Helical" evidence="8">
    <location>
        <begin position="405"/>
        <end position="427"/>
    </location>
</feature>
<dbReference type="InterPro" id="IPR050925">
    <property type="entry name" value="Rhomboid_protease_S54"/>
</dbReference>
<keyword evidence="5 8" id="KW-1133">Transmembrane helix</keyword>
<evidence type="ECO:0000256" key="7">
    <source>
        <dbReference type="SAM" id="MobiDB-lite"/>
    </source>
</evidence>
<evidence type="ECO:0000259" key="9">
    <source>
        <dbReference type="Pfam" id="PF01694"/>
    </source>
</evidence>
<comment type="subcellular location">
    <subcellularLocation>
        <location evidence="1">Membrane</location>
        <topology evidence="1">Multi-pass membrane protein</topology>
    </subcellularLocation>
</comment>
<evidence type="ECO:0000256" key="3">
    <source>
        <dbReference type="ARBA" id="ARBA00022692"/>
    </source>
</evidence>
<keyword evidence="4" id="KW-0378">Hydrolase</keyword>
<feature type="transmembrane region" description="Helical" evidence="8">
    <location>
        <begin position="349"/>
        <end position="366"/>
    </location>
</feature>
<keyword evidence="3 8" id="KW-0812">Transmembrane</keyword>
<feature type="compositionally biased region" description="Low complexity" evidence="7">
    <location>
        <begin position="1"/>
        <end position="17"/>
    </location>
</feature>
<dbReference type="InterPro" id="IPR011990">
    <property type="entry name" value="TPR-like_helical_dom_sf"/>
</dbReference>
<evidence type="ECO:0000256" key="2">
    <source>
        <dbReference type="ARBA" id="ARBA00009045"/>
    </source>
</evidence>
<feature type="transmembrane region" description="Helical" evidence="8">
    <location>
        <begin position="268"/>
        <end position="285"/>
    </location>
</feature>
<proteinExistence type="inferred from homology"/>
<dbReference type="Pfam" id="PF01694">
    <property type="entry name" value="Rhomboid"/>
    <property type="match status" value="1"/>
</dbReference>
<dbReference type="PANTHER" id="PTHR43731:SF14">
    <property type="entry name" value="PRESENILIN-ASSOCIATED RHOMBOID-LIKE PROTEIN, MITOCHONDRIAL"/>
    <property type="match status" value="1"/>
</dbReference>
<keyword evidence="6 8" id="KW-0472">Membrane</keyword>
<evidence type="ECO:0000313" key="10">
    <source>
        <dbReference type="EMBL" id="QSQ20983.1"/>
    </source>
</evidence>
<organism evidence="10 11">
    <name type="scientific">Pyxidicoccus parkwayensis</name>
    <dbReference type="NCBI Taxonomy" id="2813578"/>
    <lineage>
        <taxon>Bacteria</taxon>
        <taxon>Pseudomonadati</taxon>
        <taxon>Myxococcota</taxon>
        <taxon>Myxococcia</taxon>
        <taxon>Myxococcales</taxon>
        <taxon>Cystobacterineae</taxon>
        <taxon>Myxococcaceae</taxon>
        <taxon>Pyxidicoccus</taxon>
    </lineage>
</organism>
<sequence length="561" mass="59680">MSTPQPSESSTSQPAQEGSVAPVAPVEDESFARYLARRLVADHGFHEGPVPEAEELAAASDVVMTYSDGLSAAMVCIVDREREPSRRFGLDVAALERIGKECLKYTGSVSGTKLPVGLQVIEVGGGPLTDEDRKRLEQYRLGLFNKVHLHAMHVDTTAPGAVWASTWRRSKVSAGYLRRLLKEPRKVEAVEELAAPPERTSVLTTVLLALLVLGFAVEQFFGVGEKGDGLLAPGVRTLVAMGGVNSGLVLEAGQWWRLLMAPLLHGDVFHLALNGFCLWFVAATVEGLVGRAWMGLLLLAGALGGGALSMLINSDTVVSVGASGVLMGLLAALLALSRRVPVGPERAQLQVLSLQLLIPSLIPLGVSRTGGAIDFAAHLGGALAGGAVGWGLAKVWARKEPVPPATLPVGVVGLLTVVALVVSVGFARQFWKDSVLELELIPVEALPKTNAEGVAQAKALLERYPKDPRAHLFQAMVLMDANDLPGAERELRAALSEQHILEHFFEGTALPLMLHEELAHVLVAQGRKDEARALVKPFCVPGEDGQLPETFVELELCATAP</sequence>
<evidence type="ECO:0000256" key="6">
    <source>
        <dbReference type="ARBA" id="ARBA00023136"/>
    </source>
</evidence>
<evidence type="ECO:0000256" key="1">
    <source>
        <dbReference type="ARBA" id="ARBA00004141"/>
    </source>
</evidence>
<evidence type="ECO:0000313" key="11">
    <source>
        <dbReference type="Proteomes" id="UP000662747"/>
    </source>
</evidence>
<dbReference type="RefSeq" id="WP_206722562.1">
    <property type="nucleotide sequence ID" value="NZ_CP071090.1"/>
</dbReference>
<dbReference type="EMBL" id="CP071090">
    <property type="protein sequence ID" value="QSQ20983.1"/>
    <property type="molecule type" value="Genomic_DNA"/>
</dbReference>
<evidence type="ECO:0000256" key="5">
    <source>
        <dbReference type="ARBA" id="ARBA00022989"/>
    </source>
</evidence>
<feature type="transmembrane region" description="Helical" evidence="8">
    <location>
        <begin position="318"/>
        <end position="337"/>
    </location>
</feature>
<evidence type="ECO:0000256" key="8">
    <source>
        <dbReference type="SAM" id="Phobius"/>
    </source>
</evidence>
<dbReference type="InterPro" id="IPR035952">
    <property type="entry name" value="Rhomboid-like_sf"/>
</dbReference>
<protein>
    <submittedName>
        <fullName evidence="10">Rhomboid family intramembrane serine protease</fullName>
    </submittedName>
</protein>
<feature type="region of interest" description="Disordered" evidence="7">
    <location>
        <begin position="1"/>
        <end position="23"/>
    </location>
</feature>
<evidence type="ECO:0000256" key="4">
    <source>
        <dbReference type="ARBA" id="ARBA00022801"/>
    </source>
</evidence>
<keyword evidence="10" id="KW-0645">Protease</keyword>
<name>A0ABX7NRB9_9BACT</name>
<dbReference type="Proteomes" id="UP000662747">
    <property type="component" value="Chromosome"/>
</dbReference>
<dbReference type="GO" id="GO:0006508">
    <property type="term" value="P:proteolysis"/>
    <property type="evidence" value="ECO:0007669"/>
    <property type="project" value="UniProtKB-KW"/>
</dbReference>
<dbReference type="PANTHER" id="PTHR43731">
    <property type="entry name" value="RHOMBOID PROTEASE"/>
    <property type="match status" value="1"/>
</dbReference>
<reference evidence="10 11" key="1">
    <citation type="submission" date="2021-02" db="EMBL/GenBank/DDBJ databases">
        <title>De Novo genome assembly of isolated myxobacteria.</title>
        <authorList>
            <person name="Stevens D.C."/>
        </authorList>
    </citation>
    <scope>NUCLEOTIDE SEQUENCE [LARGE SCALE GENOMIC DNA]</scope>
    <source>
        <strain evidence="11">SCPEA02</strain>
    </source>
</reference>
<feature type="domain" description="Peptidase S54 rhomboid" evidence="9">
    <location>
        <begin position="253"/>
        <end position="393"/>
    </location>
</feature>
<accession>A0ABX7NRB9</accession>
<comment type="similarity">
    <text evidence="2">Belongs to the peptidase S54 family.</text>
</comment>
<keyword evidence="11" id="KW-1185">Reference proteome</keyword>
<dbReference type="Gene3D" id="1.20.1540.10">
    <property type="entry name" value="Rhomboid-like"/>
    <property type="match status" value="1"/>
</dbReference>
<dbReference type="SUPFAM" id="SSF144091">
    <property type="entry name" value="Rhomboid-like"/>
    <property type="match status" value="1"/>
</dbReference>
<dbReference type="InterPro" id="IPR022764">
    <property type="entry name" value="Peptidase_S54_rhomboid_dom"/>
</dbReference>
<dbReference type="Gene3D" id="1.25.40.10">
    <property type="entry name" value="Tetratricopeptide repeat domain"/>
    <property type="match status" value="1"/>
</dbReference>
<dbReference type="GO" id="GO:0008233">
    <property type="term" value="F:peptidase activity"/>
    <property type="evidence" value="ECO:0007669"/>
    <property type="project" value="UniProtKB-KW"/>
</dbReference>
<gene>
    <name evidence="10" type="ORF">JY651_38135</name>
</gene>
<feature type="transmembrane region" description="Helical" evidence="8">
    <location>
        <begin position="372"/>
        <end position="393"/>
    </location>
</feature>